<feature type="domain" description="Bacterial sugar transferase" evidence="8">
    <location>
        <begin position="265"/>
        <end position="449"/>
    </location>
</feature>
<feature type="transmembrane region" description="Helical" evidence="7">
    <location>
        <begin position="79"/>
        <end position="101"/>
    </location>
</feature>
<feature type="transmembrane region" description="Helical" evidence="7">
    <location>
        <begin position="267"/>
        <end position="294"/>
    </location>
</feature>
<accession>A0A6J6ZWI4</accession>
<dbReference type="PANTHER" id="PTHR30576:SF0">
    <property type="entry name" value="UNDECAPRENYL-PHOSPHATE N-ACETYLGALACTOSAMINYL 1-PHOSPHATE TRANSFERASE-RELATED"/>
    <property type="match status" value="1"/>
</dbReference>
<keyword evidence="2" id="KW-0808">Transferase</keyword>
<dbReference type="Pfam" id="PF02397">
    <property type="entry name" value="Bac_transf"/>
    <property type="match status" value="1"/>
</dbReference>
<proteinExistence type="predicted"/>
<keyword evidence="3 7" id="KW-0812">Transmembrane</keyword>
<organism evidence="9">
    <name type="scientific">freshwater metagenome</name>
    <dbReference type="NCBI Taxonomy" id="449393"/>
    <lineage>
        <taxon>unclassified sequences</taxon>
        <taxon>metagenomes</taxon>
        <taxon>ecological metagenomes</taxon>
    </lineage>
</organism>
<feature type="region of interest" description="Disordered" evidence="6">
    <location>
        <begin position="464"/>
        <end position="485"/>
    </location>
</feature>
<feature type="transmembrane region" description="Helical" evidence="7">
    <location>
        <begin position="45"/>
        <end position="67"/>
    </location>
</feature>
<dbReference type="GO" id="GO:0016020">
    <property type="term" value="C:membrane"/>
    <property type="evidence" value="ECO:0007669"/>
    <property type="project" value="UniProtKB-SubCell"/>
</dbReference>
<dbReference type="PANTHER" id="PTHR30576">
    <property type="entry name" value="COLANIC BIOSYNTHESIS UDP-GLUCOSE LIPID CARRIER TRANSFERASE"/>
    <property type="match status" value="1"/>
</dbReference>
<evidence type="ECO:0000256" key="2">
    <source>
        <dbReference type="ARBA" id="ARBA00022679"/>
    </source>
</evidence>
<gene>
    <name evidence="9" type="ORF">UFOPK3124_01248</name>
</gene>
<dbReference type="NCBIfam" id="TIGR03025">
    <property type="entry name" value="EPS_sugtrans"/>
    <property type="match status" value="1"/>
</dbReference>
<protein>
    <submittedName>
        <fullName evidence="9">Unannotated protein</fullName>
    </submittedName>
</protein>
<keyword evidence="4 7" id="KW-1133">Transmembrane helix</keyword>
<evidence type="ECO:0000313" key="9">
    <source>
        <dbReference type="EMBL" id="CAB4824794.1"/>
    </source>
</evidence>
<evidence type="ECO:0000256" key="7">
    <source>
        <dbReference type="SAM" id="Phobius"/>
    </source>
</evidence>
<sequence>MNSLSNAHWFSIARRAGRDVLLFFGAFVAAYYLRFHDFWQIENYVFSIGAGALALTISCYIFGLYSVESRGAERFIAHALMIVAAFIIAAVISTLIGYINFSTRPGRGLMALSTGLSLPMLLLHHLVLFHKHRYAPQRVAFIAESPAEMVEYQRIRDLKPNGVDIVGRIDISGSPPQGDLLGRVKHLSKLIPRHRIDRVVFSDSRIDDETARPYLRRLRYSGTSCTPLITLCEEFFQYVPLHLVTNEWLLHSESSNRELYFRKLKRFFDIVTSIVLLILLSPFLLMGICLVKFFSPEGSVFFKQERVGRFGKTFQILKLRSMRTDAEKDGPQWSAGAKDSRVFPGGALLRRYRIDEIPQLLNILRGEMSFVGPRPEQPAFVESLCKVLPFYEERHMIHPGLTGWAQVCYPYGASTEDARCKLEYDLYYMKHAGVIFDLLILLDTVRVVLVGGLKMGSQRPRYSPALDLLTPTPEDVSEEGKEVLV</sequence>
<name>A0A6J6ZWI4_9ZZZZ</name>
<keyword evidence="5 7" id="KW-0472">Membrane</keyword>
<evidence type="ECO:0000256" key="4">
    <source>
        <dbReference type="ARBA" id="ARBA00022989"/>
    </source>
</evidence>
<dbReference type="EMBL" id="CAFAAY010000149">
    <property type="protein sequence ID" value="CAB4824794.1"/>
    <property type="molecule type" value="Genomic_DNA"/>
</dbReference>
<evidence type="ECO:0000256" key="5">
    <source>
        <dbReference type="ARBA" id="ARBA00023136"/>
    </source>
</evidence>
<dbReference type="AlphaFoldDB" id="A0A6J6ZWI4"/>
<evidence type="ECO:0000256" key="3">
    <source>
        <dbReference type="ARBA" id="ARBA00022692"/>
    </source>
</evidence>
<reference evidence="9" key="1">
    <citation type="submission" date="2020-05" db="EMBL/GenBank/DDBJ databases">
        <authorList>
            <person name="Chiriac C."/>
            <person name="Salcher M."/>
            <person name="Ghai R."/>
            <person name="Kavagutti S V."/>
        </authorList>
    </citation>
    <scope>NUCLEOTIDE SEQUENCE</scope>
</reference>
<comment type="subcellular location">
    <subcellularLocation>
        <location evidence="1">Membrane</location>
        <topology evidence="1">Multi-pass membrane protein</topology>
    </subcellularLocation>
</comment>
<dbReference type="InterPro" id="IPR003362">
    <property type="entry name" value="Bact_transf"/>
</dbReference>
<evidence type="ECO:0000256" key="6">
    <source>
        <dbReference type="SAM" id="MobiDB-lite"/>
    </source>
</evidence>
<feature type="transmembrane region" description="Helical" evidence="7">
    <location>
        <begin position="107"/>
        <end position="129"/>
    </location>
</feature>
<evidence type="ECO:0000259" key="8">
    <source>
        <dbReference type="Pfam" id="PF02397"/>
    </source>
</evidence>
<feature type="transmembrane region" description="Helical" evidence="7">
    <location>
        <begin position="20"/>
        <end position="39"/>
    </location>
</feature>
<dbReference type="InterPro" id="IPR017475">
    <property type="entry name" value="EPS_sugar_tfrase"/>
</dbReference>
<dbReference type="GO" id="GO:0016780">
    <property type="term" value="F:phosphotransferase activity, for other substituted phosphate groups"/>
    <property type="evidence" value="ECO:0007669"/>
    <property type="project" value="TreeGrafter"/>
</dbReference>
<evidence type="ECO:0000256" key="1">
    <source>
        <dbReference type="ARBA" id="ARBA00004141"/>
    </source>
</evidence>